<proteinExistence type="predicted"/>
<evidence type="ECO:0000313" key="1">
    <source>
        <dbReference type="EMBL" id="KAJ8644543.1"/>
    </source>
</evidence>
<gene>
    <name evidence="1" type="ORF">MRB53_006291</name>
</gene>
<protein>
    <submittedName>
        <fullName evidence="1">Uncharacterized protein</fullName>
    </submittedName>
</protein>
<dbReference type="EMBL" id="CM056810">
    <property type="protein sequence ID" value="KAJ8644543.1"/>
    <property type="molecule type" value="Genomic_DNA"/>
</dbReference>
<accession>A0ACC2MG05</accession>
<name>A0ACC2MG05_PERAE</name>
<organism evidence="1 2">
    <name type="scientific">Persea americana</name>
    <name type="common">Avocado</name>
    <dbReference type="NCBI Taxonomy" id="3435"/>
    <lineage>
        <taxon>Eukaryota</taxon>
        <taxon>Viridiplantae</taxon>
        <taxon>Streptophyta</taxon>
        <taxon>Embryophyta</taxon>
        <taxon>Tracheophyta</taxon>
        <taxon>Spermatophyta</taxon>
        <taxon>Magnoliopsida</taxon>
        <taxon>Magnoliidae</taxon>
        <taxon>Laurales</taxon>
        <taxon>Lauraceae</taxon>
        <taxon>Persea</taxon>
    </lineage>
</organism>
<reference evidence="1 2" key="1">
    <citation type="journal article" date="2022" name="Hortic Res">
        <title>A haplotype resolved chromosomal level avocado genome allows analysis of novel avocado genes.</title>
        <authorList>
            <person name="Nath O."/>
            <person name="Fletcher S.J."/>
            <person name="Hayward A."/>
            <person name="Shaw L.M."/>
            <person name="Masouleh A.K."/>
            <person name="Furtado A."/>
            <person name="Henry R.J."/>
            <person name="Mitter N."/>
        </authorList>
    </citation>
    <scope>NUCLEOTIDE SEQUENCE [LARGE SCALE GENOMIC DNA]</scope>
    <source>
        <strain evidence="2">cv. Hass</strain>
    </source>
</reference>
<evidence type="ECO:0000313" key="2">
    <source>
        <dbReference type="Proteomes" id="UP001234297"/>
    </source>
</evidence>
<dbReference type="Proteomes" id="UP001234297">
    <property type="component" value="Chromosome 2"/>
</dbReference>
<keyword evidence="2" id="KW-1185">Reference proteome</keyword>
<sequence>MLLQQCSDILFMYLERVEVDKILLDTVECYKEITEDQFKGHWKEVFLFLHHFIMWWLGGFIQRGKQRKTSKPIGCGYKLQCIAVGFCAYGYCTDFS</sequence>
<comment type="caution">
    <text evidence="1">The sequence shown here is derived from an EMBL/GenBank/DDBJ whole genome shotgun (WGS) entry which is preliminary data.</text>
</comment>